<evidence type="ECO:0000256" key="7">
    <source>
        <dbReference type="ARBA" id="ARBA00023136"/>
    </source>
</evidence>
<evidence type="ECO:0000256" key="2">
    <source>
        <dbReference type="ARBA" id="ARBA00010323"/>
    </source>
</evidence>
<keyword evidence="5 10" id="KW-0812">Transmembrane</keyword>
<dbReference type="AlphaFoldDB" id="A0A518CXK0"/>
<dbReference type="Proteomes" id="UP000319342">
    <property type="component" value="Chromosome"/>
</dbReference>
<evidence type="ECO:0000256" key="10">
    <source>
        <dbReference type="SAM" id="Phobius"/>
    </source>
</evidence>
<keyword evidence="3 9" id="KW-1003">Cell membrane</keyword>
<feature type="transmembrane region" description="Helical" evidence="10">
    <location>
        <begin position="116"/>
        <end position="138"/>
    </location>
</feature>
<evidence type="ECO:0000313" key="11">
    <source>
        <dbReference type="EMBL" id="QDU83952.1"/>
    </source>
</evidence>
<keyword evidence="12" id="KW-1185">Reference proteome</keyword>
<keyword evidence="7 9" id="KW-0472">Membrane</keyword>
<dbReference type="Pfam" id="PF03062">
    <property type="entry name" value="MBOAT"/>
    <property type="match status" value="1"/>
</dbReference>
<feature type="transmembrane region" description="Helical" evidence="10">
    <location>
        <begin position="410"/>
        <end position="428"/>
    </location>
</feature>
<dbReference type="PANTHER" id="PTHR13285:SF23">
    <property type="entry name" value="TEICHOIC ACID D-ALANYLTRANSFERASE"/>
    <property type="match status" value="1"/>
</dbReference>
<protein>
    <submittedName>
        <fullName evidence="11">Peptidoglycan O-acetyltransferase</fullName>
        <ecNumber evidence="11">2.3.1.-</ecNumber>
    </submittedName>
</protein>
<dbReference type="GO" id="GO:0042121">
    <property type="term" value="P:alginic acid biosynthetic process"/>
    <property type="evidence" value="ECO:0007669"/>
    <property type="project" value="InterPro"/>
</dbReference>
<sequence>MVFTSQIFLFYFLPLVLGVFYLLPVRGRNAFLTLCSYVFYGWWSPWFVALMLASTVIDWYCGIAITAPGASERQRKAGVFVSIAANLSLLGFFKYFVFAQETLNRLIEAFGGEPTVLLYIVLPVGISFYSFQSMSYSIDLYRGHAERAKNFTDFSCYVSMFPQLVAGPIVRYQEIAEQLHERPQRGELFARGVLNFATGFSKKVLIANTMGDVADLCFGAGSISPAVAWFGVLAYAFQIYFDFSGYSDMAIGLGQMLGFQLPINFRSPYRADSITDFWRRWHVSLSTWLRDYLYIPLGGNRGGTLLTYRNLLLTMLLGGLWHGAQWTFIVWGAIHGLSLAAERVVGKKAFYGALPHPLRVGATFVLVLITWVFFRAVDLESAFDYLGAMFAGAGSPEAAAVLAGRVFEPVYLVVLAVAAAITWTGVETERLVERATRSSALSLGILLLFAFAVVAMFFQAENPFLYFQF</sequence>
<keyword evidence="8 9" id="KW-0012">Acyltransferase</keyword>
<reference evidence="11 12" key="1">
    <citation type="submission" date="2019-02" db="EMBL/GenBank/DDBJ databases">
        <title>Deep-cultivation of Planctomycetes and their phenomic and genomic characterization uncovers novel biology.</title>
        <authorList>
            <person name="Wiegand S."/>
            <person name="Jogler M."/>
            <person name="Boedeker C."/>
            <person name="Pinto D."/>
            <person name="Vollmers J."/>
            <person name="Rivas-Marin E."/>
            <person name="Kohn T."/>
            <person name="Peeters S.H."/>
            <person name="Heuer A."/>
            <person name="Rast P."/>
            <person name="Oberbeckmann S."/>
            <person name="Bunk B."/>
            <person name="Jeske O."/>
            <person name="Meyerdierks A."/>
            <person name="Storesund J.E."/>
            <person name="Kallscheuer N."/>
            <person name="Luecker S."/>
            <person name="Lage O.M."/>
            <person name="Pohl T."/>
            <person name="Merkel B.J."/>
            <person name="Hornburger P."/>
            <person name="Mueller R.-W."/>
            <person name="Bruemmer F."/>
            <person name="Labrenz M."/>
            <person name="Spormann A.M."/>
            <person name="Op den Camp H."/>
            <person name="Overmann J."/>
            <person name="Amann R."/>
            <person name="Jetten M.S.M."/>
            <person name="Mascher T."/>
            <person name="Medema M.H."/>
            <person name="Devos D.P."/>
            <person name="Kaster A.-K."/>
            <person name="Ovreas L."/>
            <person name="Rohde M."/>
            <person name="Galperin M.Y."/>
            <person name="Jogler C."/>
        </authorList>
    </citation>
    <scope>NUCLEOTIDE SEQUENCE [LARGE SCALE GENOMIC DNA]</scope>
    <source>
        <strain evidence="11 12">Pla163</strain>
    </source>
</reference>
<dbReference type="GO" id="GO:0016746">
    <property type="term" value="F:acyltransferase activity"/>
    <property type="evidence" value="ECO:0007669"/>
    <property type="project" value="UniProtKB-KW"/>
</dbReference>
<dbReference type="InterPro" id="IPR004299">
    <property type="entry name" value="MBOAT_fam"/>
</dbReference>
<dbReference type="InterPro" id="IPR028362">
    <property type="entry name" value="AlgI"/>
</dbReference>
<evidence type="ECO:0000256" key="4">
    <source>
        <dbReference type="ARBA" id="ARBA00022679"/>
    </source>
</evidence>
<comment type="similarity">
    <text evidence="2 9">Belongs to the membrane-bound acyltransferase family.</text>
</comment>
<evidence type="ECO:0000256" key="5">
    <source>
        <dbReference type="ARBA" id="ARBA00022692"/>
    </source>
</evidence>
<dbReference type="EC" id="2.3.1.-" evidence="11"/>
<dbReference type="InterPro" id="IPR051085">
    <property type="entry name" value="MB_O-acyltransferase"/>
</dbReference>
<dbReference type="OrthoDB" id="9805788at2"/>
<keyword evidence="6 10" id="KW-1133">Transmembrane helix</keyword>
<dbReference type="RefSeq" id="WP_145184599.1">
    <property type="nucleotide sequence ID" value="NZ_CP036290.1"/>
</dbReference>
<evidence type="ECO:0000256" key="8">
    <source>
        <dbReference type="ARBA" id="ARBA00023315"/>
    </source>
</evidence>
<feature type="transmembrane region" description="Helical" evidence="10">
    <location>
        <begin position="43"/>
        <end position="65"/>
    </location>
</feature>
<gene>
    <name evidence="11" type="primary">patA_1</name>
    <name evidence="11" type="ORF">Pla163_10530</name>
</gene>
<dbReference type="EMBL" id="CP036290">
    <property type="protein sequence ID" value="QDU83952.1"/>
    <property type="molecule type" value="Genomic_DNA"/>
</dbReference>
<evidence type="ECO:0000256" key="9">
    <source>
        <dbReference type="PIRNR" id="PIRNR016636"/>
    </source>
</evidence>
<evidence type="ECO:0000313" key="12">
    <source>
        <dbReference type="Proteomes" id="UP000319342"/>
    </source>
</evidence>
<dbReference type="PANTHER" id="PTHR13285">
    <property type="entry name" value="ACYLTRANSFERASE"/>
    <property type="match status" value="1"/>
</dbReference>
<evidence type="ECO:0000256" key="6">
    <source>
        <dbReference type="ARBA" id="ARBA00022989"/>
    </source>
</evidence>
<dbReference type="GO" id="GO:0005886">
    <property type="term" value="C:plasma membrane"/>
    <property type="evidence" value="ECO:0007669"/>
    <property type="project" value="UniProtKB-SubCell"/>
</dbReference>
<organism evidence="11 12">
    <name type="scientific">Rohdeia mirabilis</name>
    <dbReference type="NCBI Taxonomy" id="2528008"/>
    <lineage>
        <taxon>Bacteria</taxon>
        <taxon>Pseudomonadati</taxon>
        <taxon>Planctomycetota</taxon>
        <taxon>Planctomycetia</taxon>
        <taxon>Planctomycetia incertae sedis</taxon>
        <taxon>Rohdeia</taxon>
    </lineage>
</organism>
<comment type="subcellular location">
    <subcellularLocation>
        <location evidence="1">Cell membrane</location>
        <topology evidence="1">Multi-pass membrane protein</topology>
    </subcellularLocation>
</comment>
<dbReference type="PIRSF" id="PIRSF016636">
    <property type="entry name" value="AlgI_DltB"/>
    <property type="match status" value="1"/>
</dbReference>
<dbReference type="PIRSF" id="PIRSF500217">
    <property type="entry name" value="AlgI"/>
    <property type="match status" value="1"/>
</dbReference>
<accession>A0A518CXK0</accession>
<feature type="transmembrane region" description="Helical" evidence="10">
    <location>
        <begin position="311"/>
        <end position="334"/>
    </location>
</feature>
<feature type="transmembrane region" description="Helical" evidence="10">
    <location>
        <begin position="440"/>
        <end position="460"/>
    </location>
</feature>
<evidence type="ECO:0000256" key="1">
    <source>
        <dbReference type="ARBA" id="ARBA00004651"/>
    </source>
</evidence>
<feature type="transmembrane region" description="Helical" evidence="10">
    <location>
        <begin position="77"/>
        <end position="96"/>
    </location>
</feature>
<dbReference type="InterPro" id="IPR024194">
    <property type="entry name" value="Ac/AlaTfrase_AlgI/DltB"/>
</dbReference>
<evidence type="ECO:0000256" key="3">
    <source>
        <dbReference type="ARBA" id="ARBA00022475"/>
    </source>
</evidence>
<proteinExistence type="inferred from homology"/>
<feature type="transmembrane region" description="Helical" evidence="10">
    <location>
        <begin position="354"/>
        <end position="374"/>
    </location>
</feature>
<name>A0A518CXK0_9BACT</name>
<feature type="transmembrane region" description="Helical" evidence="10">
    <location>
        <begin position="7"/>
        <end position="23"/>
    </location>
</feature>
<keyword evidence="4 9" id="KW-0808">Transferase</keyword>